<gene>
    <name evidence="7" type="ORF">BCR43DRAFT_550581</name>
</gene>
<protein>
    <submittedName>
        <fullName evidence="7">Tetraspanin family-domain-containing protein</fullName>
    </submittedName>
</protein>
<dbReference type="InParanoid" id="A0A1X2H7S9"/>
<feature type="compositionally biased region" description="Polar residues" evidence="5">
    <location>
        <begin position="242"/>
        <end position="261"/>
    </location>
</feature>
<dbReference type="OMA" id="YMITTNL"/>
<dbReference type="STRING" id="13706.A0A1X2H7S9"/>
<reference evidence="7 8" key="1">
    <citation type="submission" date="2016-07" db="EMBL/GenBank/DDBJ databases">
        <title>Pervasive Adenine N6-methylation of Active Genes in Fungi.</title>
        <authorList>
            <consortium name="DOE Joint Genome Institute"/>
            <person name="Mondo S.J."/>
            <person name="Dannebaum R.O."/>
            <person name="Kuo R.C."/>
            <person name="Labutti K."/>
            <person name="Haridas S."/>
            <person name="Kuo A."/>
            <person name="Salamov A."/>
            <person name="Ahrendt S.R."/>
            <person name="Lipzen A."/>
            <person name="Sullivan W."/>
            <person name="Andreopoulos W.B."/>
            <person name="Clum A."/>
            <person name="Lindquist E."/>
            <person name="Daum C."/>
            <person name="Ramamoorthy G.K."/>
            <person name="Gryganskyi A."/>
            <person name="Culley D."/>
            <person name="Magnuson J.K."/>
            <person name="James T.Y."/>
            <person name="O'Malley M.A."/>
            <person name="Stajich J.E."/>
            <person name="Spatafora J.W."/>
            <person name="Visel A."/>
            <person name="Grigoriev I.V."/>
        </authorList>
    </citation>
    <scope>NUCLEOTIDE SEQUENCE [LARGE SCALE GENOMIC DNA]</scope>
    <source>
        <strain evidence="7 8">NRRL 2496</strain>
    </source>
</reference>
<feature type="transmembrane region" description="Helical" evidence="6">
    <location>
        <begin position="161"/>
        <end position="184"/>
    </location>
</feature>
<feature type="compositionally biased region" description="Basic and acidic residues" evidence="5">
    <location>
        <begin position="222"/>
        <end position="240"/>
    </location>
</feature>
<dbReference type="AlphaFoldDB" id="A0A1X2H7S9"/>
<name>A0A1X2H7S9_SYNRA</name>
<evidence type="ECO:0000313" key="7">
    <source>
        <dbReference type="EMBL" id="ORY94604.1"/>
    </source>
</evidence>
<dbReference type="Proteomes" id="UP000242180">
    <property type="component" value="Unassembled WGS sequence"/>
</dbReference>
<keyword evidence="3 6" id="KW-1133">Transmembrane helix</keyword>
<accession>A0A1X2H7S9</accession>
<feature type="region of interest" description="Disordered" evidence="5">
    <location>
        <begin position="194"/>
        <end position="261"/>
    </location>
</feature>
<dbReference type="Pfam" id="PF00335">
    <property type="entry name" value="Tetraspanin"/>
    <property type="match status" value="1"/>
</dbReference>
<feature type="transmembrane region" description="Helical" evidence="6">
    <location>
        <begin position="81"/>
        <end position="102"/>
    </location>
</feature>
<comment type="caution">
    <text evidence="7">The sequence shown here is derived from an EMBL/GenBank/DDBJ whole genome shotgun (WGS) entry which is preliminary data.</text>
</comment>
<feature type="transmembrane region" description="Helical" evidence="6">
    <location>
        <begin position="54"/>
        <end position="74"/>
    </location>
</feature>
<evidence type="ECO:0000256" key="3">
    <source>
        <dbReference type="ARBA" id="ARBA00022989"/>
    </source>
</evidence>
<sequence>MSGTCCSRLSKWYMITTNLLFACLGAAFVVFGVIGNKGGFKGSTLFPENTYKLVPVLGAIIIVAALLGIIGAFVRRKTLVIIYLFIVLVALVYQIVIGIGIYKKAADPSGYLAPIWSKGSDSFRAHLQTEFSCCGYNNANDQPAVSDTCNPSYVHTAFVRVYAILFAALAVEILALSNGITILCTRAMYGDEDEDERARRRKSGIRLDDMSMDTASTANHNVGEDNYSRSDRYDSYDVYRHNNGSNAYQTSPYNSHQNRYY</sequence>
<dbReference type="OrthoDB" id="2279611at2759"/>
<evidence type="ECO:0000256" key="1">
    <source>
        <dbReference type="ARBA" id="ARBA00004141"/>
    </source>
</evidence>
<evidence type="ECO:0000256" key="2">
    <source>
        <dbReference type="ARBA" id="ARBA00022692"/>
    </source>
</evidence>
<evidence type="ECO:0000256" key="5">
    <source>
        <dbReference type="SAM" id="MobiDB-lite"/>
    </source>
</evidence>
<evidence type="ECO:0000313" key="8">
    <source>
        <dbReference type="Proteomes" id="UP000242180"/>
    </source>
</evidence>
<dbReference type="PRINTS" id="PR00259">
    <property type="entry name" value="TMFOUR"/>
</dbReference>
<organism evidence="7 8">
    <name type="scientific">Syncephalastrum racemosum</name>
    <name type="common">Filamentous fungus</name>
    <dbReference type="NCBI Taxonomy" id="13706"/>
    <lineage>
        <taxon>Eukaryota</taxon>
        <taxon>Fungi</taxon>
        <taxon>Fungi incertae sedis</taxon>
        <taxon>Mucoromycota</taxon>
        <taxon>Mucoromycotina</taxon>
        <taxon>Mucoromycetes</taxon>
        <taxon>Mucorales</taxon>
        <taxon>Syncephalastraceae</taxon>
        <taxon>Syncephalastrum</taxon>
    </lineage>
</organism>
<proteinExistence type="predicted"/>
<evidence type="ECO:0000256" key="4">
    <source>
        <dbReference type="ARBA" id="ARBA00023136"/>
    </source>
</evidence>
<dbReference type="InterPro" id="IPR018499">
    <property type="entry name" value="Tetraspanin/Peripherin"/>
</dbReference>
<feature type="transmembrane region" description="Helical" evidence="6">
    <location>
        <begin position="12"/>
        <end position="34"/>
    </location>
</feature>
<keyword evidence="8" id="KW-1185">Reference proteome</keyword>
<keyword evidence="4 6" id="KW-0472">Membrane</keyword>
<evidence type="ECO:0000256" key="6">
    <source>
        <dbReference type="SAM" id="Phobius"/>
    </source>
</evidence>
<dbReference type="GO" id="GO:0016020">
    <property type="term" value="C:membrane"/>
    <property type="evidence" value="ECO:0007669"/>
    <property type="project" value="UniProtKB-SubCell"/>
</dbReference>
<dbReference type="EMBL" id="MCGN01000007">
    <property type="protein sequence ID" value="ORY94604.1"/>
    <property type="molecule type" value="Genomic_DNA"/>
</dbReference>
<keyword evidence="2 6" id="KW-0812">Transmembrane</keyword>
<comment type="subcellular location">
    <subcellularLocation>
        <location evidence="1">Membrane</location>
        <topology evidence="1">Multi-pass membrane protein</topology>
    </subcellularLocation>
</comment>